<organism evidence="6 7">
    <name type="scientific">Roseomonas marmotae</name>
    <dbReference type="NCBI Taxonomy" id="2768161"/>
    <lineage>
        <taxon>Bacteria</taxon>
        <taxon>Pseudomonadati</taxon>
        <taxon>Pseudomonadota</taxon>
        <taxon>Alphaproteobacteria</taxon>
        <taxon>Acetobacterales</taxon>
        <taxon>Roseomonadaceae</taxon>
        <taxon>Roseomonas</taxon>
    </lineage>
</organism>
<sequence length="344" mass="36780">MRLLASLRLGGLSAAMALMALPFAASAQPSADVVGAIRARGALICGVTPATVGFATPGSDGQFRGIDADYCRAIAAAMLGDAGKARITPTTTQQRFTLLQSGEIDLLSRVTTWTLSREAALGLAFAAVNVHDGQGFLVKAASGVKSAKELDGASICMQPGSTTELNASDWFRTQGMTMTPVLIEDIEEARKAFFSGRCDAFSTDATSLAALRYNQGANADQYVVLPEVISKEPLGVAVRKGDWRFFDIVRWTHFALLTAEELGLTAENIDAQANSPNPDVQRFMGKTGDLGKMLGLERDWAVRVVKAVGNYGEIWDRNLAPLGIQRGLNNLWNKGGVHYAPPMR</sequence>
<evidence type="ECO:0000259" key="5">
    <source>
        <dbReference type="SMART" id="SM00062"/>
    </source>
</evidence>
<feature type="domain" description="Solute-binding protein family 3/N-terminal" evidence="5">
    <location>
        <begin position="42"/>
        <end position="272"/>
    </location>
</feature>
<reference evidence="6 7" key="1">
    <citation type="submission" date="2020-09" db="EMBL/GenBank/DDBJ databases">
        <title>Roseomonas.</title>
        <authorList>
            <person name="Zhu W."/>
        </authorList>
    </citation>
    <scope>NUCLEOTIDE SEQUENCE [LARGE SCALE GENOMIC DNA]</scope>
    <source>
        <strain evidence="6 7">1311</strain>
    </source>
</reference>
<keyword evidence="3 4" id="KW-0732">Signal</keyword>
<dbReference type="Proteomes" id="UP001518990">
    <property type="component" value="Unassembled WGS sequence"/>
</dbReference>
<dbReference type="PANTHER" id="PTHR30085:SF7">
    <property type="entry name" value="AMINO-ACID ABC TRANSPORTER-BINDING PROTEIN YHDW-RELATED"/>
    <property type="match status" value="1"/>
</dbReference>
<dbReference type="SMART" id="SM00062">
    <property type="entry name" value="PBPb"/>
    <property type="match status" value="1"/>
</dbReference>
<keyword evidence="7" id="KW-1185">Reference proteome</keyword>
<proteinExistence type="inferred from homology"/>
<comment type="similarity">
    <text evidence="1">Belongs to the bacterial solute-binding protein 3 family.</text>
</comment>
<dbReference type="InterPro" id="IPR051455">
    <property type="entry name" value="Bact_solute-bind_prot3"/>
</dbReference>
<dbReference type="PANTHER" id="PTHR30085">
    <property type="entry name" value="AMINO ACID ABC TRANSPORTER PERMEASE"/>
    <property type="match status" value="1"/>
</dbReference>
<dbReference type="SUPFAM" id="SSF53850">
    <property type="entry name" value="Periplasmic binding protein-like II"/>
    <property type="match status" value="1"/>
</dbReference>
<comment type="caution">
    <text evidence="6">The sequence shown here is derived from an EMBL/GenBank/DDBJ whole genome shotgun (WGS) entry which is preliminary data.</text>
</comment>
<evidence type="ECO:0000313" key="6">
    <source>
        <dbReference type="EMBL" id="MBO1075176.1"/>
    </source>
</evidence>
<dbReference type="Gene3D" id="3.40.190.10">
    <property type="entry name" value="Periplasmic binding protein-like II"/>
    <property type="match status" value="2"/>
</dbReference>
<dbReference type="Pfam" id="PF00497">
    <property type="entry name" value="SBP_bac_3"/>
    <property type="match status" value="1"/>
</dbReference>
<keyword evidence="2" id="KW-0813">Transport</keyword>
<evidence type="ECO:0000313" key="7">
    <source>
        <dbReference type="Proteomes" id="UP001518990"/>
    </source>
</evidence>
<evidence type="ECO:0000256" key="3">
    <source>
        <dbReference type="ARBA" id="ARBA00022729"/>
    </source>
</evidence>
<protein>
    <submittedName>
        <fullName evidence="6">Amino acid ABC transporter substrate-binding protein</fullName>
    </submittedName>
</protein>
<feature type="signal peptide" evidence="4">
    <location>
        <begin position="1"/>
        <end position="27"/>
    </location>
</feature>
<name>A0ABS3KCH9_9PROT</name>
<evidence type="ECO:0000256" key="1">
    <source>
        <dbReference type="ARBA" id="ARBA00010333"/>
    </source>
</evidence>
<dbReference type="InterPro" id="IPR001638">
    <property type="entry name" value="Solute-binding_3/MltF_N"/>
</dbReference>
<evidence type="ECO:0000256" key="2">
    <source>
        <dbReference type="ARBA" id="ARBA00022448"/>
    </source>
</evidence>
<dbReference type="CDD" id="cd13692">
    <property type="entry name" value="PBP2_BztA"/>
    <property type="match status" value="1"/>
</dbReference>
<gene>
    <name evidence="6" type="ORF">IAI60_11205</name>
</gene>
<dbReference type="EMBL" id="JACTNF010000010">
    <property type="protein sequence ID" value="MBO1075176.1"/>
    <property type="molecule type" value="Genomic_DNA"/>
</dbReference>
<feature type="chain" id="PRO_5046621186" evidence="4">
    <location>
        <begin position="28"/>
        <end position="344"/>
    </location>
</feature>
<accession>A0ABS3KCH9</accession>
<dbReference type="RefSeq" id="WP_207447241.1">
    <property type="nucleotide sequence ID" value="NZ_CP061091.1"/>
</dbReference>
<evidence type="ECO:0000256" key="4">
    <source>
        <dbReference type="SAM" id="SignalP"/>
    </source>
</evidence>